<organism evidence="12 13">
    <name type="scientific">Acinonyx jubatus</name>
    <name type="common">Cheetah</name>
    <dbReference type="NCBI Taxonomy" id="32536"/>
    <lineage>
        <taxon>Eukaryota</taxon>
        <taxon>Metazoa</taxon>
        <taxon>Chordata</taxon>
        <taxon>Craniata</taxon>
        <taxon>Vertebrata</taxon>
        <taxon>Euteleostomi</taxon>
        <taxon>Mammalia</taxon>
        <taxon>Eutheria</taxon>
        <taxon>Laurasiatheria</taxon>
        <taxon>Carnivora</taxon>
        <taxon>Feliformia</taxon>
        <taxon>Felidae</taxon>
        <taxon>Felinae</taxon>
        <taxon>Acinonyx</taxon>
    </lineage>
</organism>
<dbReference type="InterPro" id="IPR015590">
    <property type="entry name" value="Aldehyde_DH_dom"/>
</dbReference>
<dbReference type="InterPro" id="IPR037022">
    <property type="entry name" value="Formyl_trans_C_sf"/>
</dbReference>
<comment type="similarity">
    <text evidence="1">In the C-terminal section; belongs to the aldehyde dehydrogenase family. ALDH1L subfamily.</text>
</comment>
<dbReference type="InterPro" id="IPR016160">
    <property type="entry name" value="Ald_DH_CS_CYS"/>
</dbReference>
<dbReference type="Proteomes" id="UP001652583">
    <property type="component" value="Chromosome B4"/>
</dbReference>
<dbReference type="InterPro" id="IPR036477">
    <property type="entry name" value="Formyl_transf_N_sf"/>
</dbReference>
<dbReference type="PANTHER" id="PTHR11699">
    <property type="entry name" value="ALDEHYDE DEHYDROGENASE-RELATED"/>
    <property type="match status" value="1"/>
</dbReference>
<evidence type="ECO:0000256" key="8">
    <source>
        <dbReference type="ARBA" id="ARBA00048239"/>
    </source>
</evidence>
<feature type="active site" evidence="9">
    <location>
        <position position="548"/>
    </location>
</feature>
<dbReference type="Pfam" id="PF00550">
    <property type="entry name" value="PP-binding"/>
    <property type="match status" value="1"/>
</dbReference>
<comment type="catalytic activity">
    <reaction evidence="8">
        <text>(6R)-10-formyltetrahydrofolate + NADP(+) + H2O = (6S)-5,6,7,8-tetrahydrofolate + CO2 + NADPH + H(+)</text>
        <dbReference type="Rhea" id="RHEA:10180"/>
        <dbReference type="ChEBI" id="CHEBI:15377"/>
        <dbReference type="ChEBI" id="CHEBI:15378"/>
        <dbReference type="ChEBI" id="CHEBI:16526"/>
        <dbReference type="ChEBI" id="CHEBI:57453"/>
        <dbReference type="ChEBI" id="CHEBI:57783"/>
        <dbReference type="ChEBI" id="CHEBI:58349"/>
        <dbReference type="ChEBI" id="CHEBI:195366"/>
        <dbReference type="EC" id="1.5.1.6"/>
    </reaction>
    <physiologicalReaction direction="left-to-right" evidence="8">
        <dbReference type="Rhea" id="RHEA:10181"/>
    </physiologicalReaction>
</comment>
<keyword evidence="5" id="KW-0597">Phosphoprotein</keyword>
<keyword evidence="7 10" id="KW-0560">Oxidoreductase</keyword>
<keyword evidence="4" id="KW-0596">Phosphopantetheine</keyword>
<evidence type="ECO:0000259" key="11">
    <source>
        <dbReference type="PROSITE" id="PS50075"/>
    </source>
</evidence>
<dbReference type="CDD" id="cd07140">
    <property type="entry name" value="ALDH_F1L_FTFDH"/>
    <property type="match status" value="1"/>
</dbReference>
<evidence type="ECO:0000313" key="13">
    <source>
        <dbReference type="RefSeq" id="XP_053082653.1"/>
    </source>
</evidence>
<dbReference type="PROSITE" id="PS00070">
    <property type="entry name" value="ALDEHYDE_DEHYDR_CYS"/>
    <property type="match status" value="1"/>
</dbReference>
<evidence type="ECO:0000313" key="12">
    <source>
        <dbReference type="Proteomes" id="UP001652583"/>
    </source>
</evidence>
<evidence type="ECO:0000256" key="10">
    <source>
        <dbReference type="RuleBase" id="RU003345"/>
    </source>
</evidence>
<keyword evidence="12" id="KW-1185">Reference proteome</keyword>
<dbReference type="EC" id="1.5.1.6" evidence="3"/>
<dbReference type="InterPro" id="IPR001555">
    <property type="entry name" value="GART_AS"/>
</dbReference>
<dbReference type="InterPro" id="IPR016161">
    <property type="entry name" value="Ald_DH/histidinol_DH"/>
</dbReference>
<feature type="domain" description="Carrier" evidence="11">
    <location>
        <begin position="193"/>
        <end position="270"/>
    </location>
</feature>
<protein>
    <recommendedName>
        <fullName evidence="3">formyltetrahydrofolate dehydrogenase</fullName>
        <ecNumber evidence="3">1.5.1.6</ecNumber>
    </recommendedName>
</protein>
<comment type="similarity">
    <text evidence="2">In the N-terminal section; belongs to the GART family.</text>
</comment>
<dbReference type="Gene3D" id="3.40.50.170">
    <property type="entry name" value="Formyl transferase, N-terminal domain"/>
    <property type="match status" value="1"/>
</dbReference>
<dbReference type="PROSITE" id="PS00687">
    <property type="entry name" value="ALDEHYDE_DEHYDR_GLU"/>
    <property type="match status" value="1"/>
</dbReference>
<gene>
    <name evidence="13" type="primary">ALDH1L2</name>
</gene>
<proteinExistence type="inferred from homology"/>
<dbReference type="InterPro" id="IPR036736">
    <property type="entry name" value="ACP-like_sf"/>
</dbReference>
<evidence type="ECO:0000256" key="4">
    <source>
        <dbReference type="ARBA" id="ARBA00022450"/>
    </source>
</evidence>
<dbReference type="InterPro" id="IPR016162">
    <property type="entry name" value="Ald_DH_N"/>
</dbReference>
<dbReference type="SUPFAM" id="SSF50486">
    <property type="entry name" value="FMT C-terminal domain-like"/>
    <property type="match status" value="1"/>
</dbReference>
<evidence type="ECO:0000256" key="1">
    <source>
        <dbReference type="ARBA" id="ARBA00007995"/>
    </source>
</evidence>
<dbReference type="SUPFAM" id="SSF53720">
    <property type="entry name" value="ALDH-like"/>
    <property type="match status" value="1"/>
</dbReference>
<dbReference type="InterPro" id="IPR006162">
    <property type="entry name" value="Ppantetheine_attach_site"/>
</dbReference>
<evidence type="ECO:0000256" key="5">
    <source>
        <dbReference type="ARBA" id="ARBA00022553"/>
    </source>
</evidence>
<comment type="similarity">
    <text evidence="10">Belongs to the aldehyde dehydrogenase family.</text>
</comment>
<dbReference type="PROSITE" id="PS00012">
    <property type="entry name" value="PHOSPHOPANTETHEINE"/>
    <property type="match status" value="1"/>
</dbReference>
<evidence type="ECO:0000256" key="6">
    <source>
        <dbReference type="ARBA" id="ARBA00022563"/>
    </source>
</evidence>
<dbReference type="InterPro" id="IPR005793">
    <property type="entry name" value="Formyl_trans_C"/>
</dbReference>
<dbReference type="InterPro" id="IPR016163">
    <property type="entry name" value="Ald_DH_C"/>
</dbReference>
<dbReference type="RefSeq" id="XP_053082653.1">
    <property type="nucleotide sequence ID" value="XM_053226678.1"/>
</dbReference>
<sequence>MGDKKAGFSVFWADDGLDTGPILLQKSCDVEPNDTVDALYNRFLFPEGIKAMVEAVQLIADGKAPRIPQPEEGATYEGIQKKENAEISWDQSAEVLHNWIRGHDKVPGAWTEINGQMVTFYGSSLLKSSVPSGEPLEIKGATKPGLVTKNGLVLFGNDGKALMVRNLQFEDGRMIPASQYFSAGETSVLELTAEEVKVAGTIKVIWAGILSNVPVIEDSTDFFKSGASSMDVVRLVEEIRQKCGGLQLQNEDVYLATKFEDFIQKVVRKLRGEESEEELVVDYVSKEVNEMTVKMPYQCFINGQFTDADDGKTYDTINPTDGSIICKVSYASLVDVDKAVAAAKDAFENGEWGRMNARERGRLMYRLADLLEENQEELATIEALDSGAVYTLALKTHIGMSVQTFRYFAGWCDKIQGSTIPINQARPNRNLTFTKKEPLGVCAIIIPWNYPLMMLAWKSAACLAAGNTLVLKPAQVTPLTALKFAELSVKAGFPKGVINIIPGSGGIAGQRLSEHPDIRKLGFTGSTAIGKQIMKSCAVSNLKKVSLELGGKSPLIIFNDCELDKAVRMGMGAVFFNKGENCIAAGRLFVEEAIHDEFVTRVVEEIKKMKIGDPLDRSTDHGPQNHKAHLEKLLQYCEAGVKEGATLVYGGRQVQRPGFFMEPTVFTDVEDHMYLAKEESFGPIMVISKFQNGDIDGVLQRANNTEYGLASGVFTRDINKAMYVSEKLEAGTVFVNTYNKTDVAAPFGGVKQSGFGKDLGEEALNEYLKTKTVTLEY</sequence>
<dbReference type="InterPro" id="IPR011034">
    <property type="entry name" value="Formyl_transferase-like_C_sf"/>
</dbReference>
<keyword evidence="6" id="KW-0554">One-carbon metabolism</keyword>
<reference evidence="13" key="1">
    <citation type="submission" date="2025-08" db="UniProtKB">
        <authorList>
            <consortium name="RefSeq"/>
        </authorList>
    </citation>
    <scope>IDENTIFICATION</scope>
    <source>
        <tissue evidence="13">Blood</tissue>
    </source>
</reference>
<evidence type="ECO:0000256" key="9">
    <source>
        <dbReference type="PROSITE-ProRule" id="PRU10007"/>
    </source>
</evidence>
<dbReference type="CDD" id="cd08703">
    <property type="entry name" value="FDH_Hydrolase_C"/>
    <property type="match status" value="1"/>
</dbReference>
<dbReference type="Gene3D" id="1.10.1200.10">
    <property type="entry name" value="ACP-like"/>
    <property type="match status" value="1"/>
</dbReference>
<dbReference type="Pfam" id="PF00171">
    <property type="entry name" value="Aldedh"/>
    <property type="match status" value="1"/>
</dbReference>
<dbReference type="InterPro" id="IPR029510">
    <property type="entry name" value="Ald_DH_CS_GLU"/>
</dbReference>
<dbReference type="InterPro" id="IPR002376">
    <property type="entry name" value="Formyl_transf_N"/>
</dbReference>
<dbReference type="GeneID" id="106971881"/>
<dbReference type="Gene3D" id="3.40.309.10">
    <property type="entry name" value="Aldehyde Dehydrogenase, Chain A, domain 2"/>
    <property type="match status" value="1"/>
</dbReference>
<evidence type="ECO:0000256" key="3">
    <source>
        <dbReference type="ARBA" id="ARBA00012858"/>
    </source>
</evidence>
<evidence type="ECO:0000256" key="2">
    <source>
        <dbReference type="ARBA" id="ARBA00010978"/>
    </source>
</evidence>
<dbReference type="Gene3D" id="3.10.25.10">
    <property type="entry name" value="Formyl transferase, C-terminal domain"/>
    <property type="match status" value="1"/>
</dbReference>
<dbReference type="SUPFAM" id="SSF53328">
    <property type="entry name" value="Formyltransferase"/>
    <property type="match status" value="1"/>
</dbReference>
<dbReference type="Pfam" id="PF00551">
    <property type="entry name" value="Formyl_trans_N"/>
    <property type="match status" value="1"/>
</dbReference>
<dbReference type="Gene3D" id="3.40.605.10">
    <property type="entry name" value="Aldehyde Dehydrogenase, Chain A, domain 1"/>
    <property type="match status" value="1"/>
</dbReference>
<accession>A0ABM3QFF1</accession>
<dbReference type="PROSITE" id="PS50075">
    <property type="entry name" value="CARRIER"/>
    <property type="match status" value="1"/>
</dbReference>
<evidence type="ECO:0000256" key="7">
    <source>
        <dbReference type="ARBA" id="ARBA00023002"/>
    </source>
</evidence>
<dbReference type="Pfam" id="PF02911">
    <property type="entry name" value="Formyl_trans_C"/>
    <property type="match status" value="1"/>
</dbReference>
<dbReference type="InterPro" id="IPR009081">
    <property type="entry name" value="PP-bd_ACP"/>
</dbReference>
<name>A0ABM3QFF1_ACIJB</name>
<dbReference type="PROSITE" id="PS00373">
    <property type="entry name" value="GART"/>
    <property type="match status" value="1"/>
</dbReference>